<dbReference type="InterPro" id="IPR009711">
    <property type="entry name" value="UPF0473"/>
</dbReference>
<dbReference type="EMBL" id="CP038865">
    <property type="protein sequence ID" value="QCA29023.1"/>
    <property type="molecule type" value="Genomic_DNA"/>
</dbReference>
<dbReference type="HAMAP" id="MF_01448">
    <property type="entry name" value="UPF0473"/>
    <property type="match status" value="1"/>
</dbReference>
<evidence type="ECO:0000313" key="4">
    <source>
        <dbReference type="EMBL" id="TFZ41001.1"/>
    </source>
</evidence>
<dbReference type="AlphaFoldDB" id="A0AAJ5JLU3"/>
<evidence type="ECO:0000313" key="3">
    <source>
        <dbReference type="EMBL" id="QCA29023.1"/>
    </source>
</evidence>
<reference evidence="3 5" key="2">
    <citation type="journal article" date="2020" name="Int. J. Syst. Evol. Microbiol.">
        <title>Vagococcus xieshaowenii sp. nov., isolated from snow finch (Montifringilla taczanowskii) cloacal content.</title>
        <authorList>
            <person name="Ge Y."/>
            <person name="Yang J."/>
            <person name="Lai X.H."/>
            <person name="Zhang G."/>
            <person name="Jin D."/>
            <person name="Lu S."/>
            <person name="Wang B."/>
            <person name="Huang Y."/>
            <person name="Huang Y."/>
            <person name="Ren Z."/>
            <person name="Zhang X."/>
            <person name="Xu J."/>
        </authorList>
    </citation>
    <scope>NUCLEOTIDE SEQUENCE [LARGE SCALE GENOMIC DNA]</scope>
    <source>
        <strain evidence="3">Personal::cf-49</strain>
        <strain evidence="5">personal::cf-49</strain>
    </source>
</reference>
<evidence type="ECO:0000313" key="5">
    <source>
        <dbReference type="Proteomes" id="UP000296883"/>
    </source>
</evidence>
<evidence type="ECO:0000256" key="2">
    <source>
        <dbReference type="HAMAP-Rule" id="MF_01448"/>
    </source>
</evidence>
<dbReference type="EMBL" id="SRHU01000023">
    <property type="protein sequence ID" value="TFZ41001.1"/>
    <property type="molecule type" value="Genomic_DNA"/>
</dbReference>
<dbReference type="NCBIfam" id="NF010215">
    <property type="entry name" value="PRK13678.1-2"/>
    <property type="match status" value="1"/>
</dbReference>
<keyword evidence="5" id="KW-1185">Reference proteome</keyword>
<sequence length="128" mass="14838">MGHNHDHDCQCGHDHTEEKHEGCGCGHNHDHSHEHDHREYITLVDEEGNEALFEILLTIDGEEEFADKKYVLLYPAEFDEDGEEEIDLLAYQYIESEDDTEGELKAIETDAEWDMIEEVFNAFAAEEE</sequence>
<evidence type="ECO:0000313" key="6">
    <source>
        <dbReference type="Proteomes" id="UP000297725"/>
    </source>
</evidence>
<dbReference type="RefSeq" id="WP_135254606.1">
    <property type="nucleotide sequence ID" value="NZ_CP038865.1"/>
</dbReference>
<name>A0AAJ5JLU3_9ENTE</name>
<accession>A0AAJ5JLU3</accession>
<protein>
    <recommendedName>
        <fullName evidence="2">UPF0473 protein E4031_06350</fullName>
    </recommendedName>
</protein>
<evidence type="ECO:0000256" key="1">
    <source>
        <dbReference type="ARBA" id="ARBA00008439"/>
    </source>
</evidence>
<gene>
    <name evidence="4" type="ORF">E4031_06350</name>
    <name evidence="3" type="ORF">E4Z98_06745</name>
</gene>
<proteinExistence type="inferred from homology"/>
<reference evidence="4 6" key="1">
    <citation type="submission" date="2019-03" db="EMBL/GenBank/DDBJ databases">
        <title>Vagococcus sp. was isolated fron gut of Carduelis flavirostris.</title>
        <authorList>
            <person name="Ge Y."/>
        </authorList>
    </citation>
    <scope>NUCLEOTIDE SEQUENCE [LARGE SCALE GENOMIC DNA]</scope>
    <source>
        <strain evidence="4 6">CF-210</strain>
    </source>
</reference>
<dbReference type="Proteomes" id="UP000297725">
    <property type="component" value="Unassembled WGS sequence"/>
</dbReference>
<organism evidence="4 6">
    <name type="scientific">Vagococcus xieshaowenii</name>
    <dbReference type="NCBI Taxonomy" id="2562451"/>
    <lineage>
        <taxon>Bacteria</taxon>
        <taxon>Bacillati</taxon>
        <taxon>Bacillota</taxon>
        <taxon>Bacilli</taxon>
        <taxon>Lactobacillales</taxon>
        <taxon>Enterococcaceae</taxon>
        <taxon>Vagococcus</taxon>
    </lineage>
</organism>
<dbReference type="Proteomes" id="UP000296883">
    <property type="component" value="Chromosome"/>
</dbReference>
<dbReference type="PANTHER" id="PTHR40066:SF1">
    <property type="entry name" value="UPF0473 PROTEIN CBO2561_CLC_2432"/>
    <property type="match status" value="1"/>
</dbReference>
<dbReference type="PANTHER" id="PTHR40066">
    <property type="entry name" value="UPF0473 PROTEIN CBO2561/CLC_2432"/>
    <property type="match status" value="1"/>
</dbReference>
<dbReference type="Pfam" id="PF06949">
    <property type="entry name" value="DUF1292"/>
    <property type="match status" value="1"/>
</dbReference>
<comment type="similarity">
    <text evidence="1 2">Belongs to the UPF0473 family.</text>
</comment>